<dbReference type="EMBL" id="SJSK01000004">
    <property type="protein sequence ID" value="TCC89161.1"/>
    <property type="molecule type" value="Genomic_DNA"/>
</dbReference>
<dbReference type="Gene3D" id="3.10.180.10">
    <property type="entry name" value="2,3-Dihydroxybiphenyl 1,2-Dioxygenase, domain 1"/>
    <property type="match status" value="1"/>
</dbReference>
<keyword evidence="3" id="KW-1185">Reference proteome</keyword>
<gene>
    <name evidence="2" type="ORF">EZ428_15785</name>
</gene>
<dbReference type="AlphaFoldDB" id="A0A4R0MQK0"/>
<evidence type="ECO:0000313" key="3">
    <source>
        <dbReference type="Proteomes" id="UP000292884"/>
    </source>
</evidence>
<dbReference type="Proteomes" id="UP000292884">
    <property type="component" value="Unassembled WGS sequence"/>
</dbReference>
<name>A0A4R0MQK0_9SPHI</name>
<organism evidence="2 3">
    <name type="scientific">Pedobacter frigiditerrae</name>
    <dbReference type="NCBI Taxonomy" id="2530452"/>
    <lineage>
        <taxon>Bacteria</taxon>
        <taxon>Pseudomonadati</taxon>
        <taxon>Bacteroidota</taxon>
        <taxon>Sphingobacteriia</taxon>
        <taxon>Sphingobacteriales</taxon>
        <taxon>Sphingobacteriaceae</taxon>
        <taxon>Pedobacter</taxon>
    </lineage>
</organism>
<evidence type="ECO:0000313" key="2">
    <source>
        <dbReference type="EMBL" id="TCC89161.1"/>
    </source>
</evidence>
<sequence>MHIDHATIRTNHLKETRDFMVSVFDLVEGKRPETIAALVDGYWLYWKDSPLVHIIKSPSDTEEIANNSTEAIDHFALIMEDHEAFKQKLIAMEVPFKLMDVPELKIKRIFLHTPQNILIETIFRY</sequence>
<proteinExistence type="predicted"/>
<evidence type="ECO:0000259" key="1">
    <source>
        <dbReference type="PROSITE" id="PS51819"/>
    </source>
</evidence>
<dbReference type="InterPro" id="IPR037523">
    <property type="entry name" value="VOC_core"/>
</dbReference>
<dbReference type="OrthoDB" id="5243302at2"/>
<comment type="caution">
    <text evidence="2">The sequence shown here is derived from an EMBL/GenBank/DDBJ whole genome shotgun (WGS) entry which is preliminary data.</text>
</comment>
<protein>
    <submittedName>
        <fullName evidence="2">Glyoxalase</fullName>
    </submittedName>
</protein>
<dbReference type="SUPFAM" id="SSF54593">
    <property type="entry name" value="Glyoxalase/Bleomycin resistance protein/Dihydroxybiphenyl dioxygenase"/>
    <property type="match status" value="1"/>
</dbReference>
<accession>A0A4R0MQK0</accession>
<dbReference type="InterPro" id="IPR029068">
    <property type="entry name" value="Glyas_Bleomycin-R_OHBP_Dase"/>
</dbReference>
<dbReference type="RefSeq" id="WP_131554148.1">
    <property type="nucleotide sequence ID" value="NZ_SJSK01000004.1"/>
</dbReference>
<reference evidence="2 3" key="1">
    <citation type="submission" date="2019-02" db="EMBL/GenBank/DDBJ databases">
        <title>Pedobacter sp. RP-1-13 sp. nov., isolated from Arctic soil.</title>
        <authorList>
            <person name="Dahal R.H."/>
        </authorList>
    </citation>
    <scope>NUCLEOTIDE SEQUENCE [LARGE SCALE GENOMIC DNA]</scope>
    <source>
        <strain evidence="2 3">RP-1-13</strain>
    </source>
</reference>
<feature type="domain" description="VOC" evidence="1">
    <location>
        <begin position="2"/>
        <end position="124"/>
    </location>
</feature>
<dbReference type="PROSITE" id="PS51819">
    <property type="entry name" value="VOC"/>
    <property type="match status" value="1"/>
</dbReference>